<dbReference type="OrthoDB" id="8918229at2759"/>
<accession>A0A401SIT9</accession>
<dbReference type="InterPro" id="IPR013320">
    <property type="entry name" value="ConA-like_dom_sf"/>
</dbReference>
<dbReference type="AlphaFoldDB" id="A0A401SIT9"/>
<organism evidence="4 5">
    <name type="scientific">Chiloscyllium punctatum</name>
    <name type="common">Brownbanded bambooshark</name>
    <name type="synonym">Hemiscyllium punctatum</name>
    <dbReference type="NCBI Taxonomy" id="137246"/>
    <lineage>
        <taxon>Eukaryota</taxon>
        <taxon>Metazoa</taxon>
        <taxon>Chordata</taxon>
        <taxon>Craniata</taxon>
        <taxon>Vertebrata</taxon>
        <taxon>Chondrichthyes</taxon>
        <taxon>Elasmobranchii</taxon>
        <taxon>Galeomorphii</taxon>
        <taxon>Galeoidea</taxon>
        <taxon>Orectolobiformes</taxon>
        <taxon>Hemiscylliidae</taxon>
        <taxon>Chiloscyllium</taxon>
    </lineage>
</organism>
<dbReference type="PROSITE" id="PS51304">
    <property type="entry name" value="GALECTIN"/>
    <property type="match status" value="1"/>
</dbReference>
<dbReference type="GO" id="GO:0030246">
    <property type="term" value="F:carbohydrate binding"/>
    <property type="evidence" value="ECO:0007669"/>
    <property type="project" value="UniProtKB-UniRule"/>
</dbReference>
<evidence type="ECO:0000259" key="3">
    <source>
        <dbReference type="PROSITE" id="PS51304"/>
    </source>
</evidence>
<dbReference type="EMBL" id="BEZZ01000293">
    <property type="protein sequence ID" value="GCC30250.1"/>
    <property type="molecule type" value="Genomic_DNA"/>
</dbReference>
<name>A0A401SIT9_CHIPU</name>
<dbReference type="SUPFAM" id="SSF49899">
    <property type="entry name" value="Concanavalin A-like lectins/glucanases"/>
    <property type="match status" value="1"/>
</dbReference>
<evidence type="ECO:0000256" key="2">
    <source>
        <dbReference type="RuleBase" id="RU102079"/>
    </source>
</evidence>
<evidence type="ECO:0000313" key="5">
    <source>
        <dbReference type="Proteomes" id="UP000287033"/>
    </source>
</evidence>
<keyword evidence="5" id="KW-1185">Reference proteome</keyword>
<comment type="caution">
    <text evidence="4">The sequence shown here is derived from an EMBL/GenBank/DDBJ whole genome shotgun (WGS) entry which is preliminary data.</text>
</comment>
<protein>
    <recommendedName>
        <fullName evidence="2">Galectin</fullName>
    </recommendedName>
</protein>
<dbReference type="Proteomes" id="UP000287033">
    <property type="component" value="Unassembled WGS sequence"/>
</dbReference>
<dbReference type="FunFam" id="2.60.120.200:FF:000021">
    <property type="entry name" value="Galectin"/>
    <property type="match status" value="1"/>
</dbReference>
<dbReference type="InterPro" id="IPR001079">
    <property type="entry name" value="Galectin_CRD"/>
</dbReference>
<dbReference type="SMART" id="SM00276">
    <property type="entry name" value="GLECT"/>
    <property type="match status" value="1"/>
</dbReference>
<keyword evidence="1 2" id="KW-0430">Lectin</keyword>
<dbReference type="SMART" id="SM00908">
    <property type="entry name" value="Gal-bind_lectin"/>
    <property type="match status" value="1"/>
</dbReference>
<dbReference type="Pfam" id="PF00337">
    <property type="entry name" value="Gal-bind_lectin"/>
    <property type="match status" value="1"/>
</dbReference>
<dbReference type="PANTHER" id="PTHR11346:SF147">
    <property type="entry name" value="GALECTIN"/>
    <property type="match status" value="1"/>
</dbReference>
<gene>
    <name evidence="4" type="ORF">chiPu_0008698</name>
</gene>
<sequence length="135" mass="15742">MKTVLEMFDVDMKIGDTVKFKVFTDPEADRFAISLGKDDSTLALHFNPRFNDDQDGRVIVCNSKEDGVWCTEQREETFVFEKGECFKFSIMFLGVKFEIKLPDYVLEFPNRSSMDTMTYLQVQGDVRVKSLKFDY</sequence>
<dbReference type="STRING" id="137246.A0A401SIT9"/>
<feature type="domain" description="Galectin" evidence="3">
    <location>
        <begin position="4"/>
        <end position="134"/>
    </location>
</feature>
<dbReference type="PANTHER" id="PTHR11346">
    <property type="entry name" value="GALECTIN"/>
    <property type="match status" value="1"/>
</dbReference>
<evidence type="ECO:0000256" key="1">
    <source>
        <dbReference type="ARBA" id="ARBA00022734"/>
    </source>
</evidence>
<dbReference type="InterPro" id="IPR044156">
    <property type="entry name" value="Galectin-like"/>
</dbReference>
<evidence type="ECO:0000313" key="4">
    <source>
        <dbReference type="EMBL" id="GCC30250.1"/>
    </source>
</evidence>
<dbReference type="OMA" id="MEIFIAF"/>
<dbReference type="CDD" id="cd00070">
    <property type="entry name" value="GLECT"/>
    <property type="match status" value="1"/>
</dbReference>
<proteinExistence type="predicted"/>
<reference evidence="4 5" key="1">
    <citation type="journal article" date="2018" name="Nat. Ecol. Evol.">
        <title>Shark genomes provide insights into elasmobranch evolution and the origin of vertebrates.</title>
        <authorList>
            <person name="Hara Y"/>
            <person name="Yamaguchi K"/>
            <person name="Onimaru K"/>
            <person name="Kadota M"/>
            <person name="Koyanagi M"/>
            <person name="Keeley SD"/>
            <person name="Tatsumi K"/>
            <person name="Tanaka K"/>
            <person name="Motone F"/>
            <person name="Kageyama Y"/>
            <person name="Nozu R"/>
            <person name="Adachi N"/>
            <person name="Nishimura O"/>
            <person name="Nakagawa R"/>
            <person name="Tanegashima C"/>
            <person name="Kiyatake I"/>
            <person name="Matsumoto R"/>
            <person name="Murakumo K"/>
            <person name="Nishida K"/>
            <person name="Terakita A"/>
            <person name="Kuratani S"/>
            <person name="Sato K"/>
            <person name="Hyodo S Kuraku.S."/>
        </authorList>
    </citation>
    <scope>NUCLEOTIDE SEQUENCE [LARGE SCALE GENOMIC DNA]</scope>
</reference>
<dbReference type="Gene3D" id="2.60.120.200">
    <property type="match status" value="1"/>
</dbReference>